<dbReference type="AlphaFoldDB" id="A0AAV4VEW1"/>
<feature type="region of interest" description="Disordered" evidence="1">
    <location>
        <begin position="74"/>
        <end position="101"/>
    </location>
</feature>
<protein>
    <recommendedName>
        <fullName evidence="4">Maturase K</fullName>
    </recommendedName>
</protein>
<evidence type="ECO:0000256" key="1">
    <source>
        <dbReference type="SAM" id="MobiDB-lite"/>
    </source>
</evidence>
<organism evidence="2 3">
    <name type="scientific">Caerostris extrusa</name>
    <name type="common">Bark spider</name>
    <name type="synonym">Caerostris bankana</name>
    <dbReference type="NCBI Taxonomy" id="172846"/>
    <lineage>
        <taxon>Eukaryota</taxon>
        <taxon>Metazoa</taxon>
        <taxon>Ecdysozoa</taxon>
        <taxon>Arthropoda</taxon>
        <taxon>Chelicerata</taxon>
        <taxon>Arachnida</taxon>
        <taxon>Araneae</taxon>
        <taxon>Araneomorphae</taxon>
        <taxon>Entelegynae</taxon>
        <taxon>Araneoidea</taxon>
        <taxon>Araneidae</taxon>
        <taxon>Caerostris</taxon>
    </lineage>
</organism>
<dbReference type="Proteomes" id="UP001054945">
    <property type="component" value="Unassembled WGS sequence"/>
</dbReference>
<evidence type="ECO:0000313" key="3">
    <source>
        <dbReference type="Proteomes" id="UP001054945"/>
    </source>
</evidence>
<dbReference type="EMBL" id="BPLR01014418">
    <property type="protein sequence ID" value="GIY68667.1"/>
    <property type="molecule type" value="Genomic_DNA"/>
</dbReference>
<sequence>MRDPKACNLLLYIVEFYRPTVDIPIFLKRFRSIKLSINNPFFGYMFSLGSSRILERIRKSPSLLHLLESKTENSIRKKGENVSDPQYNEPQKSLPCLTVQC</sequence>
<name>A0AAV4VEW1_CAEEX</name>
<proteinExistence type="predicted"/>
<keyword evidence="3" id="KW-1185">Reference proteome</keyword>
<reference evidence="2 3" key="1">
    <citation type="submission" date="2021-06" db="EMBL/GenBank/DDBJ databases">
        <title>Caerostris extrusa draft genome.</title>
        <authorList>
            <person name="Kono N."/>
            <person name="Arakawa K."/>
        </authorList>
    </citation>
    <scope>NUCLEOTIDE SEQUENCE [LARGE SCALE GENOMIC DNA]</scope>
</reference>
<evidence type="ECO:0008006" key="4">
    <source>
        <dbReference type="Google" id="ProtNLM"/>
    </source>
</evidence>
<accession>A0AAV4VEW1</accession>
<gene>
    <name evidence="2" type="ORF">CEXT_477301</name>
</gene>
<evidence type="ECO:0000313" key="2">
    <source>
        <dbReference type="EMBL" id="GIY68667.1"/>
    </source>
</evidence>
<comment type="caution">
    <text evidence="2">The sequence shown here is derived from an EMBL/GenBank/DDBJ whole genome shotgun (WGS) entry which is preliminary data.</text>
</comment>